<sequence length="454" mass="51191">MKKITYIIAGLFFMVGSLNAAAFNNGLSNQECTVEYNLYKGDIQAKNFTEARKRLDNLMENCPTLSVNIYKYGYKIAEDMLAKGEREEAVRLYSKIMDTRIIHFPKDLGKVFDSLVNFLKKSGYTHEELFQHLDRAYKEDPSAMSAKNIYLYFEMVMLRNKDIDVQLILDTYDNINDALDEKAGRYQTRLSKLIAKEDGGATLSSKDAKSKRIAEGTLKNIGIVKAGLEQRIEELMTCERLVPLYRRDFAANMSNGQWLKRAVSRMFNKECTEDPLYEELAKAYAEADPSSDAYIFLSGILEKKGKKDEALEMRKKAIELEIDPVRKARHLLTIARDMAKKGQKSSARKYANQALASNPSYGKAYLLIASLYASSANSCGTNEFSKRMVYVAALNKAQRAAAVDPSIASTASKYIKNYKSNIPSKQMAFADGIKEGDPFKIGCWIGENVKVKLK</sequence>
<feature type="repeat" description="TPR" evidence="1">
    <location>
        <begin position="291"/>
        <end position="324"/>
    </location>
</feature>
<organism evidence="3 4">
    <name type="scientific">Urechidicola vernalis</name>
    <dbReference type="NCBI Taxonomy" id="3075600"/>
    <lineage>
        <taxon>Bacteria</taxon>
        <taxon>Pseudomonadati</taxon>
        <taxon>Bacteroidota</taxon>
        <taxon>Flavobacteriia</taxon>
        <taxon>Flavobacteriales</taxon>
        <taxon>Flavobacteriaceae</taxon>
        <taxon>Urechidicola</taxon>
    </lineage>
</organism>
<keyword evidence="4" id="KW-1185">Reference proteome</keyword>
<proteinExistence type="predicted"/>
<comment type="caution">
    <text evidence="3">The sequence shown here is derived from an EMBL/GenBank/DDBJ whole genome shotgun (WGS) entry which is preliminary data.</text>
</comment>
<dbReference type="SUPFAM" id="SSF48452">
    <property type="entry name" value="TPR-like"/>
    <property type="match status" value="1"/>
</dbReference>
<dbReference type="RefSeq" id="WP_311592791.1">
    <property type="nucleotide sequence ID" value="NZ_JAVRHV010000002.1"/>
</dbReference>
<reference evidence="3 4" key="1">
    <citation type="submission" date="2023-09" db="EMBL/GenBank/DDBJ databases">
        <authorList>
            <person name="Rey-Velasco X."/>
        </authorList>
    </citation>
    <scope>NUCLEOTIDE SEQUENCE [LARGE SCALE GENOMIC DNA]</scope>
    <source>
        <strain evidence="3 4">P050</strain>
    </source>
</reference>
<evidence type="ECO:0008006" key="5">
    <source>
        <dbReference type="Google" id="ProtNLM"/>
    </source>
</evidence>
<gene>
    <name evidence="3" type="ORF">RM519_06290</name>
</gene>
<keyword evidence="2" id="KW-0732">Signal</keyword>
<dbReference type="Proteomes" id="UP001252186">
    <property type="component" value="Unassembled WGS sequence"/>
</dbReference>
<name>A0ABU2Y3R4_9FLAO</name>
<evidence type="ECO:0000313" key="3">
    <source>
        <dbReference type="EMBL" id="MDT0552848.1"/>
    </source>
</evidence>
<accession>A0ABU2Y3R4</accession>
<feature type="chain" id="PRO_5045725036" description="Tetratricopeptide repeat protein" evidence="2">
    <location>
        <begin position="23"/>
        <end position="454"/>
    </location>
</feature>
<dbReference type="Gene3D" id="1.25.40.10">
    <property type="entry name" value="Tetratricopeptide repeat domain"/>
    <property type="match status" value="1"/>
</dbReference>
<keyword evidence="1" id="KW-0802">TPR repeat</keyword>
<evidence type="ECO:0000313" key="4">
    <source>
        <dbReference type="Proteomes" id="UP001252186"/>
    </source>
</evidence>
<evidence type="ECO:0000256" key="1">
    <source>
        <dbReference type="PROSITE-ProRule" id="PRU00339"/>
    </source>
</evidence>
<dbReference type="InterPro" id="IPR011990">
    <property type="entry name" value="TPR-like_helical_dom_sf"/>
</dbReference>
<dbReference type="InterPro" id="IPR019734">
    <property type="entry name" value="TPR_rpt"/>
</dbReference>
<dbReference type="EMBL" id="JAVRHV010000002">
    <property type="protein sequence ID" value="MDT0552848.1"/>
    <property type="molecule type" value="Genomic_DNA"/>
</dbReference>
<dbReference type="PROSITE" id="PS50005">
    <property type="entry name" value="TPR"/>
    <property type="match status" value="1"/>
</dbReference>
<evidence type="ECO:0000256" key="2">
    <source>
        <dbReference type="SAM" id="SignalP"/>
    </source>
</evidence>
<protein>
    <recommendedName>
        <fullName evidence="5">Tetratricopeptide repeat protein</fullName>
    </recommendedName>
</protein>
<feature type="signal peptide" evidence="2">
    <location>
        <begin position="1"/>
        <end position="22"/>
    </location>
</feature>